<dbReference type="GO" id="GO:0005524">
    <property type="term" value="F:ATP binding"/>
    <property type="evidence" value="ECO:0007669"/>
    <property type="project" value="UniProtKB-KW"/>
</dbReference>
<evidence type="ECO:0000256" key="6">
    <source>
        <dbReference type="SAM" id="MobiDB-lite"/>
    </source>
</evidence>
<name>A0AAD9GHR2_BABDI</name>
<dbReference type="GO" id="GO:0003676">
    <property type="term" value="F:nucleic acid binding"/>
    <property type="evidence" value="ECO:0007669"/>
    <property type="project" value="InterPro"/>
</dbReference>
<dbReference type="SUPFAM" id="SSF52540">
    <property type="entry name" value="P-loop containing nucleoside triphosphate hydrolases"/>
    <property type="match status" value="2"/>
</dbReference>
<dbReference type="SMART" id="SM00487">
    <property type="entry name" value="DEXDc"/>
    <property type="match status" value="1"/>
</dbReference>
<dbReference type="PROSITE" id="PS51192">
    <property type="entry name" value="HELICASE_ATP_BIND_1"/>
    <property type="match status" value="1"/>
</dbReference>
<dbReference type="InterPro" id="IPR011545">
    <property type="entry name" value="DEAD/DEAH_box_helicase_dom"/>
</dbReference>
<feature type="region of interest" description="Disordered" evidence="6">
    <location>
        <begin position="606"/>
        <end position="638"/>
    </location>
</feature>
<keyword evidence="5" id="KW-0067">ATP-binding</keyword>
<dbReference type="Gene3D" id="3.40.50.300">
    <property type="entry name" value="P-loop containing nucleotide triphosphate hydrolases"/>
    <property type="match status" value="2"/>
</dbReference>
<dbReference type="PROSITE" id="PS51194">
    <property type="entry name" value="HELICASE_CTER"/>
    <property type="match status" value="1"/>
</dbReference>
<dbReference type="GO" id="GO:0003724">
    <property type="term" value="F:RNA helicase activity"/>
    <property type="evidence" value="ECO:0007669"/>
    <property type="project" value="UniProtKB-EC"/>
</dbReference>
<dbReference type="AlphaFoldDB" id="A0AAD9GHR2"/>
<evidence type="ECO:0000256" key="1">
    <source>
        <dbReference type="ARBA" id="ARBA00012552"/>
    </source>
</evidence>
<evidence type="ECO:0000256" key="4">
    <source>
        <dbReference type="ARBA" id="ARBA00022806"/>
    </source>
</evidence>
<dbReference type="SMART" id="SM00490">
    <property type="entry name" value="HELICc"/>
    <property type="match status" value="1"/>
</dbReference>
<sequence length="671" mass="75018">MTDIITKLTALDDISRPLRSHNIRSDDESSTYDEFMRSLGEVEDELYSTADVEVESIANPVTLPTCDNTVIAENPGITPLNESQASSCMSATTVDSSTTANHGRTSDTTTDVGRKHIRDIYQVDPSVDGMSIQEVVKLKKSLGIETTGVRIPKPIGSFAHLSQSVAPALLRRLQKLGYAQPMPIQCQAMPVLLQGRNTILMGENGCGKTAAYLLPLACHILALIKEWKSVAKKRSAYCVIVALTHDSGSQIYMELTRLLKQLNLRVALITTSYDNYNQVVSGTEFLIVTPAKLCDVIKQKCLLLHEASYVVLEDFVKMYRKHPDEVEMLLSHQDAMKVVVSNAVIGAETLAVLRQYMKSSVTVKYAVKPSLTGISLKWIPCLKEPSRVQKTTFVGDLLSHFHKAYRMLIFANERATVENISSFISHITESVKFIHEELQRDEIISVIEEFKNGKLQILVSTDAALRNVVLLHVNYVVHFDMPRSFMRYCGRIRLAQVSDDTVMYHLIAKYDQVICAYICHLLAEEGQEIPLTVEKVALNWKPYRDYRHHGKDFVSGMKEFNEVDLSLRPNPTKVDVKSVIWGEGGTRIETDHSQISDAHDVQAACASHNGKGSDLGDGDSCDEGQQYGINDTLSDDEDSDIVPKRQIVKSRGLINLEKLKQRRLRMLGDDM</sequence>
<keyword evidence="4 9" id="KW-0347">Helicase</keyword>
<dbReference type="EMBL" id="JAHBMH010000024">
    <property type="protein sequence ID" value="KAK1938638.1"/>
    <property type="molecule type" value="Genomic_DNA"/>
</dbReference>
<evidence type="ECO:0000313" key="9">
    <source>
        <dbReference type="EMBL" id="KAK1938638.1"/>
    </source>
</evidence>
<evidence type="ECO:0000259" key="7">
    <source>
        <dbReference type="PROSITE" id="PS51192"/>
    </source>
</evidence>
<feature type="domain" description="Helicase ATP-binding" evidence="7">
    <location>
        <begin position="189"/>
        <end position="363"/>
    </location>
</feature>
<dbReference type="Pfam" id="PF00271">
    <property type="entry name" value="Helicase_C"/>
    <property type="match status" value="1"/>
</dbReference>
<reference evidence="9" key="2">
    <citation type="submission" date="2021-05" db="EMBL/GenBank/DDBJ databases">
        <authorList>
            <person name="Pain A."/>
        </authorList>
    </citation>
    <scope>NUCLEOTIDE SEQUENCE</scope>
    <source>
        <strain evidence="9">1802A</strain>
    </source>
</reference>
<keyword evidence="2" id="KW-0547">Nucleotide-binding</keyword>
<dbReference type="Proteomes" id="UP001195914">
    <property type="component" value="Unassembled WGS sequence"/>
</dbReference>
<dbReference type="EC" id="3.6.4.13" evidence="1"/>
<evidence type="ECO:0000256" key="2">
    <source>
        <dbReference type="ARBA" id="ARBA00022741"/>
    </source>
</evidence>
<dbReference type="InterPro" id="IPR001650">
    <property type="entry name" value="Helicase_C-like"/>
</dbReference>
<dbReference type="PANTHER" id="PTHR47958">
    <property type="entry name" value="ATP-DEPENDENT RNA HELICASE DBP3"/>
    <property type="match status" value="1"/>
</dbReference>
<dbReference type="Pfam" id="PF00270">
    <property type="entry name" value="DEAD"/>
    <property type="match status" value="1"/>
</dbReference>
<keyword evidence="3" id="KW-0378">Hydrolase</keyword>
<evidence type="ECO:0000256" key="3">
    <source>
        <dbReference type="ARBA" id="ARBA00022801"/>
    </source>
</evidence>
<feature type="domain" description="Helicase C-terminal" evidence="8">
    <location>
        <begin position="396"/>
        <end position="537"/>
    </location>
</feature>
<dbReference type="InterPro" id="IPR027417">
    <property type="entry name" value="P-loop_NTPase"/>
</dbReference>
<organism evidence="9 10">
    <name type="scientific">Babesia divergens</name>
    <dbReference type="NCBI Taxonomy" id="32595"/>
    <lineage>
        <taxon>Eukaryota</taxon>
        <taxon>Sar</taxon>
        <taxon>Alveolata</taxon>
        <taxon>Apicomplexa</taxon>
        <taxon>Aconoidasida</taxon>
        <taxon>Piroplasmida</taxon>
        <taxon>Babesiidae</taxon>
        <taxon>Babesia</taxon>
    </lineage>
</organism>
<keyword evidence="10" id="KW-1185">Reference proteome</keyword>
<reference evidence="9" key="1">
    <citation type="journal article" date="2014" name="Nucleic Acids Res.">
        <title>The evolutionary dynamics of variant antigen genes in Babesia reveal a history of genomic innovation underlying host-parasite interaction.</title>
        <authorList>
            <person name="Jackson A.P."/>
            <person name="Otto T.D."/>
            <person name="Darby A."/>
            <person name="Ramaprasad A."/>
            <person name="Xia D."/>
            <person name="Echaide I.E."/>
            <person name="Farber M."/>
            <person name="Gahlot S."/>
            <person name="Gamble J."/>
            <person name="Gupta D."/>
            <person name="Gupta Y."/>
            <person name="Jackson L."/>
            <person name="Malandrin L."/>
            <person name="Malas T.B."/>
            <person name="Moussa E."/>
            <person name="Nair M."/>
            <person name="Reid A.J."/>
            <person name="Sanders M."/>
            <person name="Sharma J."/>
            <person name="Tracey A."/>
            <person name="Quail M.A."/>
            <person name="Weir W."/>
            <person name="Wastling J.M."/>
            <person name="Hall N."/>
            <person name="Willadsen P."/>
            <person name="Lingelbach K."/>
            <person name="Shiels B."/>
            <person name="Tait A."/>
            <person name="Berriman M."/>
            <person name="Allred D.R."/>
            <person name="Pain A."/>
        </authorList>
    </citation>
    <scope>NUCLEOTIDE SEQUENCE</scope>
    <source>
        <strain evidence="9">1802A</strain>
    </source>
</reference>
<dbReference type="GO" id="GO:0016787">
    <property type="term" value="F:hydrolase activity"/>
    <property type="evidence" value="ECO:0007669"/>
    <property type="project" value="UniProtKB-KW"/>
</dbReference>
<evidence type="ECO:0000313" key="10">
    <source>
        <dbReference type="Proteomes" id="UP001195914"/>
    </source>
</evidence>
<protein>
    <recommendedName>
        <fullName evidence="1">RNA helicase</fullName>
        <ecNumber evidence="1">3.6.4.13</ecNumber>
    </recommendedName>
</protein>
<evidence type="ECO:0000256" key="5">
    <source>
        <dbReference type="ARBA" id="ARBA00022840"/>
    </source>
</evidence>
<comment type="caution">
    <text evidence="9">The sequence shown here is derived from an EMBL/GenBank/DDBJ whole genome shotgun (WGS) entry which is preliminary data.</text>
</comment>
<proteinExistence type="predicted"/>
<dbReference type="InterPro" id="IPR014001">
    <property type="entry name" value="Helicase_ATP-bd"/>
</dbReference>
<gene>
    <name evidence="9" type="ORF">X943_003049</name>
</gene>
<accession>A0AAD9GHR2</accession>
<evidence type="ECO:0000259" key="8">
    <source>
        <dbReference type="PROSITE" id="PS51194"/>
    </source>
</evidence>